<evidence type="ECO:0000313" key="1">
    <source>
        <dbReference type="EMBL" id="CAG9947182.1"/>
    </source>
</evidence>
<dbReference type="EMBL" id="CADEHS020000011">
    <property type="protein sequence ID" value="CAG9947182.1"/>
    <property type="molecule type" value="Genomic_DNA"/>
</dbReference>
<name>A0ACA9U3H9_BIOOC</name>
<dbReference type="Proteomes" id="UP000836387">
    <property type="component" value="Unassembled WGS sequence"/>
</dbReference>
<feature type="non-terminal residue" evidence="1">
    <location>
        <position position="159"/>
    </location>
</feature>
<accession>A0ACA9U3H9</accession>
<reference evidence="1" key="1">
    <citation type="submission" date="2020-04" db="EMBL/GenBank/DDBJ databases">
        <authorList>
            <person name="Broberg M."/>
        </authorList>
    </citation>
    <scope>NUCLEOTIDE SEQUENCE</scope>
</reference>
<reference evidence="1" key="2">
    <citation type="submission" date="2021-10" db="EMBL/GenBank/DDBJ databases">
        <authorList>
            <person name="Piombo E."/>
        </authorList>
    </citation>
    <scope>NUCLEOTIDE SEQUENCE</scope>
</reference>
<sequence length="159" mass="17479">MQSTTEVAVLTQAQETGVQAVSLNTPRIYGRGTGLFNKAGLVIPSGLRYVITRGYGHKVLDTTSFDLVHVEDLADLYVLLVRAILEREDGGVGFIPSGKNGIIFPAVLRASSIEIMQLCLDAAFEEGMLPREDTPKEKEIRRVTLKQMADEVTFGMQEH</sequence>
<comment type="caution">
    <text evidence="1">The sequence shown here is derived from an EMBL/GenBank/DDBJ whole genome shotgun (WGS) entry which is preliminary data.</text>
</comment>
<proteinExistence type="predicted"/>
<organism evidence="1 2">
    <name type="scientific">Clonostachys rosea f. rosea IK726</name>
    <dbReference type="NCBI Taxonomy" id="1349383"/>
    <lineage>
        <taxon>Eukaryota</taxon>
        <taxon>Fungi</taxon>
        <taxon>Dikarya</taxon>
        <taxon>Ascomycota</taxon>
        <taxon>Pezizomycotina</taxon>
        <taxon>Sordariomycetes</taxon>
        <taxon>Hypocreomycetidae</taxon>
        <taxon>Hypocreales</taxon>
        <taxon>Bionectriaceae</taxon>
        <taxon>Clonostachys</taxon>
    </lineage>
</organism>
<gene>
    <name evidence="1" type="ORF">CRV2_00013295</name>
</gene>
<protein>
    <submittedName>
        <fullName evidence="1">Uncharacterized protein</fullName>
    </submittedName>
</protein>
<evidence type="ECO:0000313" key="2">
    <source>
        <dbReference type="Proteomes" id="UP000836387"/>
    </source>
</evidence>
<keyword evidence="2" id="KW-1185">Reference proteome</keyword>